<feature type="signal peptide" evidence="1">
    <location>
        <begin position="1"/>
        <end position="24"/>
    </location>
</feature>
<dbReference type="EMBL" id="QHHQ01000015">
    <property type="protein sequence ID" value="RAH96215.1"/>
    <property type="molecule type" value="Genomic_DNA"/>
</dbReference>
<dbReference type="SUPFAM" id="SSF52833">
    <property type="entry name" value="Thioredoxin-like"/>
    <property type="match status" value="1"/>
</dbReference>
<dbReference type="Proteomes" id="UP000249590">
    <property type="component" value="Unassembled WGS sequence"/>
</dbReference>
<feature type="chain" id="PRO_5032586625" evidence="1">
    <location>
        <begin position="25"/>
        <end position="154"/>
    </location>
</feature>
<keyword evidence="3" id="KW-1185">Reference proteome</keyword>
<evidence type="ECO:0000256" key="1">
    <source>
        <dbReference type="SAM" id="SignalP"/>
    </source>
</evidence>
<dbReference type="InterPro" id="IPR036249">
    <property type="entry name" value="Thioredoxin-like_sf"/>
</dbReference>
<dbReference type="RefSeq" id="WP_111352593.1">
    <property type="nucleotide sequence ID" value="NZ_QHHQ01000015.1"/>
</dbReference>
<protein>
    <submittedName>
        <fullName evidence="2">CopG family transcriptional regulator</fullName>
    </submittedName>
</protein>
<comment type="caution">
    <text evidence="2">The sequence shown here is derived from an EMBL/GenBank/DDBJ whole genome shotgun (WGS) entry which is preliminary data.</text>
</comment>
<sequence>MSRTSLLRAAMLAVAAMGVTPAIAADPSEHTMHVYKTPWCGCCGSWTDYMKSLGYRVEVTELDDLTSLRRQAAVPDEVRGCHITAVDGYVLEGHVPPEAIAKLLDERPDVHGIAVPGMPRGSIGMGDDPKARYDVVTFGAGTAQNSSIFYQAGR</sequence>
<keyword evidence="1" id="KW-0732">Signal</keyword>
<organism evidence="2 3">
    <name type="scientific">Acuticoccus sediminis</name>
    <dbReference type="NCBI Taxonomy" id="2184697"/>
    <lineage>
        <taxon>Bacteria</taxon>
        <taxon>Pseudomonadati</taxon>
        <taxon>Pseudomonadota</taxon>
        <taxon>Alphaproteobacteria</taxon>
        <taxon>Hyphomicrobiales</taxon>
        <taxon>Amorphaceae</taxon>
        <taxon>Acuticoccus</taxon>
    </lineage>
</organism>
<name>A0A8B2NF74_9HYPH</name>
<proteinExistence type="predicted"/>
<gene>
    <name evidence="2" type="ORF">DLJ53_33080</name>
</gene>
<dbReference type="Pfam" id="PF04214">
    <property type="entry name" value="DUF411"/>
    <property type="match status" value="1"/>
</dbReference>
<reference evidence="2 3" key="1">
    <citation type="submission" date="2018-05" db="EMBL/GenBank/DDBJ databases">
        <title>Acuticoccus sediminis sp. nov., isolated from deep-sea sediment of Indian Ocean.</title>
        <authorList>
            <person name="Liu X."/>
            <person name="Lai Q."/>
            <person name="Du Y."/>
            <person name="Sun F."/>
            <person name="Zhang X."/>
            <person name="Wang S."/>
            <person name="Shao Z."/>
        </authorList>
    </citation>
    <scope>NUCLEOTIDE SEQUENCE [LARGE SCALE GENOMIC DNA]</scope>
    <source>
        <strain evidence="2 3">PTG4-2</strain>
    </source>
</reference>
<evidence type="ECO:0000313" key="2">
    <source>
        <dbReference type="EMBL" id="RAH96215.1"/>
    </source>
</evidence>
<dbReference type="OrthoDB" id="14727at2"/>
<dbReference type="InterPro" id="IPR007332">
    <property type="entry name" value="DUF411"/>
</dbReference>
<dbReference type="AlphaFoldDB" id="A0A8B2NF74"/>
<accession>A0A8B2NF74</accession>
<evidence type="ECO:0000313" key="3">
    <source>
        <dbReference type="Proteomes" id="UP000249590"/>
    </source>
</evidence>